<reference evidence="1 2" key="1">
    <citation type="submission" date="2016-04" db="EMBL/GenBank/DDBJ databases">
        <title>The genome of Intoshia linei affirms orthonectids as highly simplified spiralians.</title>
        <authorList>
            <person name="Mikhailov K.V."/>
            <person name="Slusarev G.S."/>
            <person name="Nikitin M.A."/>
            <person name="Logacheva M.D."/>
            <person name="Penin A."/>
            <person name="Aleoshin V."/>
            <person name="Panchin Y.V."/>
        </authorList>
    </citation>
    <scope>NUCLEOTIDE SEQUENCE [LARGE SCALE GENOMIC DNA]</scope>
    <source>
        <strain evidence="1">Intl2013</strain>
        <tissue evidence="1">Whole animal</tissue>
    </source>
</reference>
<comment type="caution">
    <text evidence="1">The sequence shown here is derived from an EMBL/GenBank/DDBJ whole genome shotgun (WGS) entry which is preliminary data.</text>
</comment>
<accession>A0A177AR64</accession>
<evidence type="ECO:0000313" key="2">
    <source>
        <dbReference type="Proteomes" id="UP000078046"/>
    </source>
</evidence>
<organism evidence="1 2">
    <name type="scientific">Intoshia linei</name>
    <dbReference type="NCBI Taxonomy" id="1819745"/>
    <lineage>
        <taxon>Eukaryota</taxon>
        <taxon>Metazoa</taxon>
        <taxon>Spiralia</taxon>
        <taxon>Lophotrochozoa</taxon>
        <taxon>Mesozoa</taxon>
        <taxon>Orthonectida</taxon>
        <taxon>Rhopaluridae</taxon>
        <taxon>Intoshia</taxon>
    </lineage>
</organism>
<dbReference type="AlphaFoldDB" id="A0A177AR64"/>
<protein>
    <submittedName>
        <fullName evidence="1">Uncharacterized protein</fullName>
    </submittedName>
</protein>
<keyword evidence="2" id="KW-1185">Reference proteome</keyword>
<sequence length="140" mass="16336">MNSAKYTQRKLSIKFGMTLGVINKIFKNKDSLKQTKISKKEKYSLMDIYNCDKQFVTQACFSKILILKHTFYPIVINLVENNGKVADEFPAYDENDYRDDVFIDSLIPLIEEETNHKHSIDYSTRSEIDIEDIISRIEAL</sequence>
<evidence type="ECO:0000313" key="1">
    <source>
        <dbReference type="EMBL" id="OAF64507.1"/>
    </source>
</evidence>
<name>A0A177AR64_9BILA</name>
<dbReference type="EMBL" id="LWCA01001783">
    <property type="protein sequence ID" value="OAF64507.1"/>
    <property type="molecule type" value="Genomic_DNA"/>
</dbReference>
<dbReference type="Proteomes" id="UP000078046">
    <property type="component" value="Unassembled WGS sequence"/>
</dbReference>
<proteinExistence type="predicted"/>
<gene>
    <name evidence="1" type="ORF">A3Q56_07782</name>
</gene>